<dbReference type="InterPro" id="IPR013785">
    <property type="entry name" value="Aldolase_TIM"/>
</dbReference>
<feature type="domain" description="NADH:flavin oxidoreductase/NADH oxidase N-terminal" evidence="4">
    <location>
        <begin position="1"/>
        <end position="342"/>
    </location>
</feature>
<evidence type="ECO:0000256" key="2">
    <source>
        <dbReference type="ARBA" id="ARBA00005979"/>
    </source>
</evidence>
<gene>
    <name evidence="5" type="primary">nemA</name>
    <name evidence="5" type="ORF">CARN3_0944</name>
</gene>
<comment type="cofactor">
    <cofactor evidence="1">
        <name>FMN</name>
        <dbReference type="ChEBI" id="CHEBI:58210"/>
    </cofactor>
</comment>
<dbReference type="PANTHER" id="PTHR22893">
    <property type="entry name" value="NADH OXIDOREDUCTASE-RELATED"/>
    <property type="match status" value="1"/>
</dbReference>
<dbReference type="InterPro" id="IPR045247">
    <property type="entry name" value="Oye-like"/>
</dbReference>
<organism evidence="5">
    <name type="scientific">mine drainage metagenome</name>
    <dbReference type="NCBI Taxonomy" id="410659"/>
    <lineage>
        <taxon>unclassified sequences</taxon>
        <taxon>metagenomes</taxon>
        <taxon>ecological metagenomes</taxon>
    </lineage>
</organism>
<dbReference type="FunFam" id="3.20.20.70:FF:000059">
    <property type="entry name" value="N-ethylmaleimide reductase, FMN-linked"/>
    <property type="match status" value="1"/>
</dbReference>
<dbReference type="NCBIfam" id="NF007899">
    <property type="entry name" value="PRK10605.1"/>
    <property type="match status" value="1"/>
</dbReference>
<evidence type="ECO:0000313" key="5">
    <source>
        <dbReference type="EMBL" id="CBH99970.1"/>
    </source>
</evidence>
<dbReference type="Gene3D" id="3.20.20.70">
    <property type="entry name" value="Aldolase class I"/>
    <property type="match status" value="1"/>
</dbReference>
<dbReference type="InterPro" id="IPR001155">
    <property type="entry name" value="OxRdtase_FMN_N"/>
</dbReference>
<evidence type="ECO:0000256" key="1">
    <source>
        <dbReference type="ARBA" id="ARBA00001917"/>
    </source>
</evidence>
<dbReference type="AlphaFoldDB" id="E6PYG1"/>
<accession>E6PYG1</accession>
<comment type="similarity">
    <text evidence="2">Belongs to the NADH:flavin oxidoreductase/NADH oxidase family.</text>
</comment>
<protein>
    <submittedName>
        <fullName evidence="5">N-ethylmaleimide reductase, FMN-linked</fullName>
        <ecNumber evidence="5">1.-.-.-</ecNumber>
    </submittedName>
</protein>
<comment type="caution">
    <text evidence="5">The sequence shown here is derived from an EMBL/GenBank/DDBJ whole genome shotgun (WGS) entry which is preliminary data.</text>
</comment>
<dbReference type="EMBL" id="CABN01000078">
    <property type="protein sequence ID" value="CBH99970.1"/>
    <property type="molecule type" value="Genomic_DNA"/>
</dbReference>
<dbReference type="GO" id="GO:0016628">
    <property type="term" value="F:oxidoreductase activity, acting on the CH-CH group of donors, NAD or NADP as acceptor"/>
    <property type="evidence" value="ECO:0007669"/>
    <property type="project" value="UniProtKB-ARBA"/>
</dbReference>
<evidence type="ECO:0000259" key="4">
    <source>
        <dbReference type="Pfam" id="PF00724"/>
    </source>
</evidence>
<dbReference type="Pfam" id="PF00724">
    <property type="entry name" value="Oxidored_FMN"/>
    <property type="match status" value="1"/>
</dbReference>
<dbReference type="CDD" id="cd02933">
    <property type="entry name" value="OYE_like_FMN"/>
    <property type="match status" value="1"/>
</dbReference>
<dbReference type="GO" id="GO:0005829">
    <property type="term" value="C:cytosol"/>
    <property type="evidence" value="ECO:0007669"/>
    <property type="project" value="TreeGrafter"/>
</dbReference>
<name>E6PYG1_9ZZZZ</name>
<evidence type="ECO:0000256" key="3">
    <source>
        <dbReference type="ARBA" id="ARBA00023002"/>
    </source>
</evidence>
<dbReference type="GO" id="GO:0010181">
    <property type="term" value="F:FMN binding"/>
    <property type="evidence" value="ECO:0007669"/>
    <property type="project" value="InterPro"/>
</dbReference>
<sequence>MFSSVSVGELELAHRVVLAPLTRLRSTQPGDVPNALNAEYYKQRASKGGLLVTEATQISLQGKGYPAAPGVYTPAQIEGWKLVTEAVHSKGGFLFAQLWHVGRISHTSLHPDLGLPVSASAIAPGDGSKALTASFAPVEFETPRALETAELPGIVEDYRHAAECAQAAGFDGVEIHSANGYLLDQFLEDGTNHRADNYGGSIENRARLLLEVVDAVVGVLGKGRVGVRLSPYGKFNDMRDSNPVALFTYALEQLSERGVAYVHLVEPRAANAEGDTSIDPALIETAKVYRKAFRGALISAGGYNRELAEQAVASGYADAVAFGRLFLANPDLPERLRVGAELNQHDRSTFYGGGEKGYTDYPALSEVTA</sequence>
<reference evidence="5" key="1">
    <citation type="submission" date="2009-10" db="EMBL/GenBank/DDBJ databases">
        <title>Diversity of trophic interactions inside an arsenic-rich microbial ecosystem.</title>
        <authorList>
            <person name="Bertin P.N."/>
            <person name="Heinrich-Salmeron A."/>
            <person name="Pelletier E."/>
            <person name="Goulhen-Chollet F."/>
            <person name="Arsene-Ploetze F."/>
            <person name="Gallien S."/>
            <person name="Calteau A."/>
            <person name="Vallenet D."/>
            <person name="Casiot C."/>
            <person name="Chane-Woon-Ming B."/>
            <person name="Giloteaux L."/>
            <person name="Barakat M."/>
            <person name="Bonnefoy V."/>
            <person name="Bruneel O."/>
            <person name="Chandler M."/>
            <person name="Cleiss J."/>
            <person name="Duran R."/>
            <person name="Elbaz-Poulichet F."/>
            <person name="Fonknechten N."/>
            <person name="Lauga B."/>
            <person name="Mornico D."/>
            <person name="Ortet P."/>
            <person name="Schaeffer C."/>
            <person name="Siguier P."/>
            <person name="Alexander Thil Smith A."/>
            <person name="Van Dorsselaer A."/>
            <person name="Weissenbach J."/>
            <person name="Medigue C."/>
            <person name="Le Paslier D."/>
        </authorList>
    </citation>
    <scope>NUCLEOTIDE SEQUENCE</scope>
</reference>
<dbReference type="EC" id="1.-.-.-" evidence="5"/>
<dbReference type="PANTHER" id="PTHR22893:SF98">
    <property type="entry name" value="OXIDOREDUCTASE"/>
    <property type="match status" value="1"/>
</dbReference>
<proteinExistence type="inferred from homology"/>
<keyword evidence="3 5" id="KW-0560">Oxidoreductase</keyword>
<dbReference type="SUPFAM" id="SSF51395">
    <property type="entry name" value="FMN-linked oxidoreductases"/>
    <property type="match status" value="1"/>
</dbReference>